<dbReference type="InterPro" id="IPR025519">
    <property type="entry name" value="DUF4407"/>
</dbReference>
<feature type="transmembrane region" description="Helical" evidence="1">
    <location>
        <begin position="40"/>
        <end position="63"/>
    </location>
</feature>
<accession>A0A4P6YBU2</accession>
<evidence type="ECO:0000256" key="1">
    <source>
        <dbReference type="SAM" id="Phobius"/>
    </source>
</evidence>
<feature type="transmembrane region" description="Helical" evidence="1">
    <location>
        <begin position="91"/>
        <end position="111"/>
    </location>
</feature>
<keyword evidence="1" id="KW-0472">Membrane</keyword>
<keyword evidence="1" id="KW-1133">Transmembrane helix</keyword>
<dbReference type="Pfam" id="PF14362">
    <property type="entry name" value="DUF4407"/>
    <property type="match status" value="1"/>
</dbReference>
<dbReference type="OrthoDB" id="594406at2"/>
<protein>
    <submittedName>
        <fullName evidence="2">DUF4407 domain-containing protein</fullName>
    </submittedName>
</protein>
<keyword evidence="1" id="KW-0812">Transmembrane</keyword>
<dbReference type="Proteomes" id="UP000291124">
    <property type="component" value="Chromosome"/>
</dbReference>
<evidence type="ECO:0000313" key="2">
    <source>
        <dbReference type="EMBL" id="QBN17800.1"/>
    </source>
</evidence>
<proteinExistence type="predicted"/>
<dbReference type="EMBL" id="CP037933">
    <property type="protein sequence ID" value="QBN17800.1"/>
    <property type="molecule type" value="Genomic_DNA"/>
</dbReference>
<sequence>MTRDYYELPKSSSVMRFLWKCAGGDRYLLERATYSDQIKYMCLGGIVFATGAMAGLAGGYAFYTIFSPKSANVLDKVVTVIDNPDLIPTDIPSVIMALIFGVIWGLIIFNIDRFIVTSTGKGDGTEKITKDEIIGAIPRIIMGMIIAITISKPIEIRMFQSEINIAVKAEQDSLKGVRIDQIQTNYEKSVSELKKNLGRIQTGIDDNEKLISEYENTLRIEISGDRPGYGDRAKNLERLKSIAENKLIELKNNSLYKSVSIDLRAAEVEKQKKIKNIDKELASLDGLLIRIRKAHQEAGWTITIFITLLFMAIELTPIFFKLMLTKTTYDYLAENRDELIKADYGIEVKYDYYKDKQGIEKHLTINHEAEKLIYEKIKVTEIQKELTDYAIQKYKEREKKKIDENLDTYIKSIDKNEQDV</sequence>
<reference evidence="3" key="1">
    <citation type="submission" date="2019-03" db="EMBL/GenBank/DDBJ databases">
        <title>Flavobacterium sp.</title>
        <authorList>
            <person name="Kim H."/>
        </authorList>
    </citation>
    <scope>NUCLEOTIDE SEQUENCE [LARGE SCALE GENOMIC DNA]</scope>
    <source>
        <strain evidence="3">GS13</strain>
    </source>
</reference>
<gene>
    <name evidence="2" type="ORF">E1750_02955</name>
</gene>
<keyword evidence="3" id="KW-1185">Reference proteome</keyword>
<evidence type="ECO:0000313" key="3">
    <source>
        <dbReference type="Proteomes" id="UP000291124"/>
    </source>
</evidence>
<organism evidence="2 3">
    <name type="scientific">Flavobacterium nackdongense</name>
    <dbReference type="NCBI Taxonomy" id="2547394"/>
    <lineage>
        <taxon>Bacteria</taxon>
        <taxon>Pseudomonadati</taxon>
        <taxon>Bacteroidota</taxon>
        <taxon>Flavobacteriia</taxon>
        <taxon>Flavobacteriales</taxon>
        <taxon>Flavobacteriaceae</taxon>
        <taxon>Flavobacterium</taxon>
    </lineage>
</organism>
<dbReference type="KEGG" id="fnk:E1750_02955"/>
<name>A0A4P6YBU2_9FLAO</name>
<feature type="transmembrane region" description="Helical" evidence="1">
    <location>
        <begin position="298"/>
        <end position="320"/>
    </location>
</feature>
<dbReference type="AlphaFoldDB" id="A0A4P6YBU2"/>
<dbReference type="RefSeq" id="WP_133275331.1">
    <property type="nucleotide sequence ID" value="NZ_CP037933.1"/>
</dbReference>